<dbReference type="AlphaFoldDB" id="A0A8J7R1K3"/>
<keyword evidence="2" id="KW-0812">Transmembrane</keyword>
<proteinExistence type="predicted"/>
<dbReference type="Pfam" id="PF06835">
    <property type="entry name" value="LptC"/>
    <property type="match status" value="1"/>
</dbReference>
<reference evidence="3" key="1">
    <citation type="submission" date="2021-03" db="EMBL/GenBank/DDBJ databases">
        <title>Genome sequencing and assembly of Tianweitania sediminis.</title>
        <authorList>
            <person name="Chhetri G."/>
        </authorList>
    </citation>
    <scope>NUCLEOTIDE SEQUENCE</scope>
    <source>
        <strain evidence="3">Z8</strain>
    </source>
</reference>
<organism evidence="3 4">
    <name type="scientific">Tianweitania sediminis</name>
    <dbReference type="NCBI Taxonomy" id="1502156"/>
    <lineage>
        <taxon>Bacteria</taxon>
        <taxon>Pseudomonadati</taxon>
        <taxon>Pseudomonadota</taxon>
        <taxon>Alphaproteobacteria</taxon>
        <taxon>Hyphomicrobiales</taxon>
        <taxon>Phyllobacteriaceae</taxon>
        <taxon>Tianweitania</taxon>
    </lineage>
</organism>
<evidence type="ECO:0000256" key="1">
    <source>
        <dbReference type="SAM" id="MobiDB-lite"/>
    </source>
</evidence>
<feature type="transmembrane region" description="Helical" evidence="2">
    <location>
        <begin position="41"/>
        <end position="60"/>
    </location>
</feature>
<protein>
    <submittedName>
        <fullName evidence="3">LPS export ABC transporter periplasmic protein LptC</fullName>
    </submittedName>
</protein>
<dbReference type="RefSeq" id="WP_209337117.1">
    <property type="nucleotide sequence ID" value="NZ_JAGIYY010000011.1"/>
</dbReference>
<gene>
    <name evidence="3" type="primary">lptC</name>
    <name evidence="3" type="ORF">J5Y06_20740</name>
</gene>
<evidence type="ECO:0000256" key="2">
    <source>
        <dbReference type="SAM" id="Phobius"/>
    </source>
</evidence>
<feature type="region of interest" description="Disordered" evidence="1">
    <location>
        <begin position="1"/>
        <end position="29"/>
    </location>
</feature>
<dbReference type="Proteomes" id="UP000666240">
    <property type="component" value="Unassembled WGS sequence"/>
</dbReference>
<evidence type="ECO:0000313" key="3">
    <source>
        <dbReference type="EMBL" id="MBP0441083.1"/>
    </source>
</evidence>
<comment type="caution">
    <text evidence="3">The sequence shown here is derived from an EMBL/GenBank/DDBJ whole genome shotgun (WGS) entry which is preliminary data.</text>
</comment>
<dbReference type="InterPro" id="IPR010664">
    <property type="entry name" value="LipoPS_assembly_LptC-rel"/>
</dbReference>
<name>A0A8J7R1K3_9HYPH</name>
<dbReference type="EMBL" id="JAGIYY010000011">
    <property type="protein sequence ID" value="MBP0441083.1"/>
    <property type="molecule type" value="Genomic_DNA"/>
</dbReference>
<keyword evidence="2" id="KW-1133">Transmembrane helix</keyword>
<keyword evidence="4" id="KW-1185">Reference proteome</keyword>
<evidence type="ECO:0000313" key="4">
    <source>
        <dbReference type="Proteomes" id="UP000666240"/>
    </source>
</evidence>
<sequence length="235" mass="24912">MSSTTANPALEAPESLRPSDRGEAQFRSATRHSGRVRMLKIALPVVSLLIGAAFVGYSWLSSPVTIGFDLSSTAIRDGKLVMAEPKLEGYTTDNLPYAMTAARAVQDAGNTSVIELEDIDATVPISDGTTARIDARRAVYDRVSNTIQLNDPMNLSTSDGKSATLQSASINMAAGTLVTEHPVVIRINGASIDAGRLSVAENGKVIVFEDRVQMHLDPGRLNAERAGDAGENADD</sequence>
<keyword evidence="2" id="KW-0472">Membrane</keyword>
<accession>A0A8J7R1K3</accession>